<dbReference type="NCBIfam" id="TIGR01670">
    <property type="entry name" value="KdsC-phosphatas"/>
    <property type="match status" value="1"/>
</dbReference>
<dbReference type="SFLD" id="SFLDS00003">
    <property type="entry name" value="Haloacid_Dehalogenase"/>
    <property type="match status" value="1"/>
</dbReference>
<name>A0A7C2NBF2_9BACT</name>
<dbReference type="InterPro" id="IPR050793">
    <property type="entry name" value="CMP-NeuNAc_synthase"/>
</dbReference>
<dbReference type="PANTHER" id="PTHR21485:SF3">
    <property type="entry name" value="N-ACYLNEURAMINATE CYTIDYLYLTRANSFERASE"/>
    <property type="match status" value="1"/>
</dbReference>
<comment type="similarity">
    <text evidence="2">Belongs to the KdsC family.</text>
</comment>
<dbReference type="GO" id="GO:0046872">
    <property type="term" value="F:metal ion binding"/>
    <property type="evidence" value="ECO:0007669"/>
    <property type="project" value="UniProtKB-KW"/>
</dbReference>
<keyword evidence="5" id="KW-0378">Hydrolase</keyword>
<dbReference type="GO" id="GO:0016788">
    <property type="term" value="F:hydrolase activity, acting on ester bonds"/>
    <property type="evidence" value="ECO:0007669"/>
    <property type="project" value="InterPro"/>
</dbReference>
<dbReference type="EMBL" id="DSMR01000360">
    <property type="protein sequence ID" value="HET47486.1"/>
    <property type="molecule type" value="Genomic_DNA"/>
</dbReference>
<evidence type="ECO:0000256" key="1">
    <source>
        <dbReference type="ARBA" id="ARBA00001946"/>
    </source>
</evidence>
<sequence length="187" mass="20246">MARGGNVAGDPLLLARAQKIRALILDVDGVLTDGRLYYTRQGESVKVFFSRDGFALKLAQNAGIRVGILSGRGGAVLRRRLHDLGVDPELVVEESRDKAGDFARLCQKLTLDLPQVAYMGDDIPDLPVFSLAGLALAPADAPEEVRARAHVVVPAPGGRGAVREAVVFLLKAQGIWDEVLRSWERRV</sequence>
<dbReference type="GO" id="GO:0008781">
    <property type="term" value="F:N-acylneuraminate cytidylyltransferase activity"/>
    <property type="evidence" value="ECO:0007669"/>
    <property type="project" value="TreeGrafter"/>
</dbReference>
<dbReference type="InterPro" id="IPR023214">
    <property type="entry name" value="HAD_sf"/>
</dbReference>
<dbReference type="SFLD" id="SFLDG01136">
    <property type="entry name" value="C1.6:_Phosphoserine_Phosphatas"/>
    <property type="match status" value="1"/>
</dbReference>
<dbReference type="PIRSF" id="PIRSF006118">
    <property type="entry name" value="KDO8-P_Ptase"/>
    <property type="match status" value="1"/>
</dbReference>
<dbReference type="Pfam" id="PF08282">
    <property type="entry name" value="Hydrolase_3"/>
    <property type="match status" value="1"/>
</dbReference>
<dbReference type="Gene3D" id="3.40.50.1000">
    <property type="entry name" value="HAD superfamily/HAD-like"/>
    <property type="match status" value="1"/>
</dbReference>
<feature type="binding site" evidence="7">
    <location>
        <position position="28"/>
    </location>
    <ligand>
        <name>substrate</name>
    </ligand>
</feature>
<dbReference type="InterPro" id="IPR036412">
    <property type="entry name" value="HAD-like_sf"/>
</dbReference>
<reference evidence="9" key="1">
    <citation type="journal article" date="2020" name="mSystems">
        <title>Genome- and Community-Level Interaction Insights into Carbon Utilization and Element Cycling Functions of Hydrothermarchaeota in Hydrothermal Sediment.</title>
        <authorList>
            <person name="Zhou Z."/>
            <person name="Liu Y."/>
            <person name="Xu W."/>
            <person name="Pan J."/>
            <person name="Luo Z.H."/>
            <person name="Li M."/>
        </authorList>
    </citation>
    <scope>NUCLEOTIDE SEQUENCE [LARGE SCALE GENOMIC DNA]</scope>
    <source>
        <strain evidence="8">SpSt-186</strain>
        <strain evidence="9">SpSt-299</strain>
    </source>
</reference>
<evidence type="ECO:0000256" key="5">
    <source>
        <dbReference type="ARBA" id="ARBA00022801"/>
    </source>
</evidence>
<dbReference type="AlphaFoldDB" id="A0A7C2NBF2"/>
<dbReference type="FunFam" id="3.40.50.1000:FF:000029">
    <property type="entry name" value="3-deoxy-D-manno-octulosonate 8-phosphate phosphatase KdsC"/>
    <property type="match status" value="1"/>
</dbReference>
<evidence type="ECO:0000256" key="3">
    <source>
        <dbReference type="ARBA" id="ARBA00011881"/>
    </source>
</evidence>
<dbReference type="InterPro" id="IPR010023">
    <property type="entry name" value="KdsC_fam"/>
</dbReference>
<keyword evidence="4 7" id="KW-0479">Metal-binding</keyword>
<dbReference type="PANTHER" id="PTHR21485">
    <property type="entry name" value="HAD SUPERFAMILY MEMBERS CMAS AND KDSC"/>
    <property type="match status" value="1"/>
</dbReference>
<proteinExistence type="inferred from homology"/>
<dbReference type="SUPFAM" id="SSF56784">
    <property type="entry name" value="HAD-like"/>
    <property type="match status" value="1"/>
</dbReference>
<protein>
    <recommendedName>
        <fullName evidence="10">3-deoxy-D-manno-octulosonate 8-phosphate phosphatase</fullName>
    </recommendedName>
</protein>
<comment type="subunit">
    <text evidence="3">Homotetramer.</text>
</comment>
<keyword evidence="6 7" id="KW-0460">Magnesium</keyword>
<organism evidence="9">
    <name type="scientific">Thermoanaerobaculum aquaticum</name>
    <dbReference type="NCBI Taxonomy" id="1312852"/>
    <lineage>
        <taxon>Bacteria</taxon>
        <taxon>Pseudomonadati</taxon>
        <taxon>Acidobacteriota</taxon>
        <taxon>Thermoanaerobaculia</taxon>
        <taxon>Thermoanaerobaculales</taxon>
        <taxon>Thermoanaerobaculaceae</taxon>
        <taxon>Thermoanaerobaculum</taxon>
    </lineage>
</organism>
<evidence type="ECO:0008006" key="10">
    <source>
        <dbReference type="Google" id="ProtNLM"/>
    </source>
</evidence>
<feature type="binding site" evidence="7">
    <location>
        <position position="26"/>
    </location>
    <ligand>
        <name>Mg(2+)</name>
        <dbReference type="ChEBI" id="CHEBI:18420"/>
    </ligand>
</feature>
<comment type="caution">
    <text evidence="9">The sequence shown here is derived from an EMBL/GenBank/DDBJ whole genome shotgun (WGS) entry which is preliminary data.</text>
</comment>
<evidence type="ECO:0000256" key="2">
    <source>
        <dbReference type="ARBA" id="ARBA00005893"/>
    </source>
</evidence>
<evidence type="ECO:0000313" key="9">
    <source>
        <dbReference type="EMBL" id="HET47486.1"/>
    </source>
</evidence>
<evidence type="ECO:0000313" key="8">
    <source>
        <dbReference type="EMBL" id="HEQ88240.1"/>
    </source>
</evidence>
<dbReference type="EMBL" id="DSHW01000177">
    <property type="protein sequence ID" value="HEQ88240.1"/>
    <property type="molecule type" value="Genomic_DNA"/>
</dbReference>
<evidence type="ECO:0000256" key="6">
    <source>
        <dbReference type="ARBA" id="ARBA00022842"/>
    </source>
</evidence>
<accession>A0A7C2NBF2</accession>
<evidence type="ECO:0000256" key="4">
    <source>
        <dbReference type="ARBA" id="ARBA00022723"/>
    </source>
</evidence>
<comment type="cofactor">
    <cofactor evidence="1 7">
        <name>Mg(2+)</name>
        <dbReference type="ChEBI" id="CHEBI:18420"/>
    </cofactor>
</comment>
<feature type="binding site" evidence="7">
    <location>
        <position position="121"/>
    </location>
    <ligand>
        <name>Mg(2+)</name>
        <dbReference type="ChEBI" id="CHEBI:18420"/>
    </ligand>
</feature>
<evidence type="ECO:0000256" key="7">
    <source>
        <dbReference type="PIRSR" id="PIRSR006118-2"/>
    </source>
</evidence>
<gene>
    <name evidence="8" type="ORF">ENP06_02375</name>
    <name evidence="9" type="ORF">ENQ31_04925</name>
</gene>
<dbReference type="SFLD" id="SFLDG01138">
    <property type="entry name" value="C1.6.2:_Deoxy-d-mannose-octulo"/>
    <property type="match status" value="1"/>
</dbReference>